<dbReference type="Pfam" id="PF21687">
    <property type="entry name" value="T2SSK_1st"/>
    <property type="match status" value="1"/>
</dbReference>
<evidence type="ECO:0000313" key="14">
    <source>
        <dbReference type="Proteomes" id="UP000240996"/>
    </source>
</evidence>
<dbReference type="PANTHER" id="PTHR38831:SF1">
    <property type="entry name" value="TYPE II SECRETION SYSTEM PROTEIN K-RELATED"/>
    <property type="match status" value="1"/>
</dbReference>
<keyword evidence="8" id="KW-1133">Transmembrane helix</keyword>
<dbReference type="PIRSF" id="PIRSF002786">
    <property type="entry name" value="XcpX"/>
    <property type="match status" value="1"/>
</dbReference>
<keyword evidence="3 10" id="KW-0813">Transport</keyword>
<keyword evidence="5 10" id="KW-0997">Cell inner membrane</keyword>
<accession>A0A2T4YRA7</accession>
<feature type="domain" description="T2SS protein K second SAM-like" evidence="11">
    <location>
        <begin position="220"/>
        <end position="277"/>
    </location>
</feature>
<dbReference type="GeneID" id="93690516"/>
<name>A0A2T4YRA7_9SPHN</name>
<dbReference type="Gene3D" id="1.10.40.60">
    <property type="entry name" value="EpsJ-like"/>
    <property type="match status" value="2"/>
</dbReference>
<keyword evidence="6" id="KW-0812">Transmembrane</keyword>
<evidence type="ECO:0000256" key="1">
    <source>
        <dbReference type="ARBA" id="ARBA00004533"/>
    </source>
</evidence>
<gene>
    <name evidence="13" type="ORF">C8J24_2287</name>
</gene>
<keyword evidence="14" id="KW-1185">Reference proteome</keyword>
<dbReference type="GO" id="GO:0009306">
    <property type="term" value="P:protein secretion"/>
    <property type="evidence" value="ECO:0007669"/>
    <property type="project" value="InterPro"/>
</dbReference>
<reference evidence="13 14" key="1">
    <citation type="submission" date="2018-04" db="EMBL/GenBank/DDBJ databases">
        <title>Genomic Encyclopedia of Type Strains, Phase III (KMG-III): the genomes of soil and plant-associated and newly described type strains.</title>
        <authorList>
            <person name="Whitman W."/>
        </authorList>
    </citation>
    <scope>NUCLEOTIDE SEQUENCE [LARGE SCALE GENOMIC DNA]</scope>
    <source>
        <strain evidence="13 14">NW12</strain>
    </source>
</reference>
<evidence type="ECO:0000259" key="12">
    <source>
        <dbReference type="Pfam" id="PF21687"/>
    </source>
</evidence>
<keyword evidence="7" id="KW-0653">Protein transport</keyword>
<evidence type="ECO:0000256" key="8">
    <source>
        <dbReference type="ARBA" id="ARBA00022989"/>
    </source>
</evidence>
<dbReference type="InterPro" id="IPR049179">
    <property type="entry name" value="T2SSK_SAM-like_2nd"/>
</dbReference>
<evidence type="ECO:0000256" key="2">
    <source>
        <dbReference type="ARBA" id="ARBA00007246"/>
    </source>
</evidence>
<feature type="domain" description="T2SS protein K first SAM-like" evidence="12">
    <location>
        <begin position="105"/>
        <end position="213"/>
    </location>
</feature>
<dbReference type="NCBIfam" id="NF037980">
    <property type="entry name" value="T2SS_GspK"/>
    <property type="match status" value="1"/>
</dbReference>
<proteinExistence type="inferred from homology"/>
<dbReference type="RefSeq" id="WP_037532276.1">
    <property type="nucleotide sequence ID" value="NZ_CP098762.1"/>
</dbReference>
<comment type="caution">
    <text evidence="13">The sequence shown here is derived from an EMBL/GenBank/DDBJ whole genome shotgun (WGS) entry which is preliminary data.</text>
</comment>
<comment type="similarity">
    <text evidence="2 10">Belongs to the GSP K family.</text>
</comment>
<evidence type="ECO:0000256" key="3">
    <source>
        <dbReference type="ARBA" id="ARBA00022448"/>
    </source>
</evidence>
<dbReference type="EMBL" id="PZZN01000002">
    <property type="protein sequence ID" value="PTM46051.1"/>
    <property type="molecule type" value="Genomic_DNA"/>
</dbReference>
<dbReference type="Pfam" id="PF03934">
    <property type="entry name" value="T2SSK"/>
    <property type="match status" value="1"/>
</dbReference>
<dbReference type="PANTHER" id="PTHR38831">
    <property type="entry name" value="TYPE II SECRETION SYSTEM PROTEIN K"/>
    <property type="match status" value="1"/>
</dbReference>
<evidence type="ECO:0000256" key="7">
    <source>
        <dbReference type="ARBA" id="ARBA00022927"/>
    </source>
</evidence>
<evidence type="ECO:0000259" key="11">
    <source>
        <dbReference type="Pfam" id="PF03934"/>
    </source>
</evidence>
<dbReference type="InterPro" id="IPR045584">
    <property type="entry name" value="Pilin-like"/>
</dbReference>
<dbReference type="AlphaFoldDB" id="A0A2T4YRA7"/>
<evidence type="ECO:0000256" key="10">
    <source>
        <dbReference type="PIRNR" id="PIRNR002786"/>
    </source>
</evidence>
<dbReference type="InterPro" id="IPR049031">
    <property type="entry name" value="T2SSK_SAM-like_1st"/>
</dbReference>
<dbReference type="Gene3D" id="3.30.1300.30">
    <property type="entry name" value="GSPII I/J protein-like"/>
    <property type="match status" value="1"/>
</dbReference>
<dbReference type="InterPro" id="IPR005628">
    <property type="entry name" value="GspK"/>
</dbReference>
<organism evidence="13 14">
    <name type="scientific">Sphingomonas aerolata</name>
    <dbReference type="NCBI Taxonomy" id="185951"/>
    <lineage>
        <taxon>Bacteria</taxon>
        <taxon>Pseudomonadati</taxon>
        <taxon>Pseudomonadota</taxon>
        <taxon>Alphaproteobacteria</taxon>
        <taxon>Sphingomonadales</taxon>
        <taxon>Sphingomonadaceae</taxon>
        <taxon>Sphingomonas</taxon>
    </lineage>
</organism>
<sequence length="326" mass="34684">MKPPEHERGAALLTVLMLVAIVAVMAGAALEKLRLSTRLAGNAAAGEQARAYALAAETLALTRIDAMLGPNVKRVTLQGDWSGKPFGMPLPGGGFATARVRDGGNCFNLNSLVSGRAGAYVTDPLMRPQFVRLMRLLDIPAQVGEQIAAGAADWIDSDQDQQAMGAEDGAYLNRETPYRTAGTLMTDPSELRAVVGMTPQIYATLRPWICTLPVAQAAPINVNTLLPEQAPILAMLFPDTMSIAGARQMILQRPPQGVATTDVFFKSAALQGNSNADGERGTAVVSKWFTLDIDVTVGTTVLQEQALMDATTLPARLVSRQWGEPS</sequence>
<dbReference type="InterPro" id="IPR038072">
    <property type="entry name" value="GspK_central_sf"/>
</dbReference>
<dbReference type="SUPFAM" id="SSF158544">
    <property type="entry name" value="GspK insert domain-like"/>
    <property type="match status" value="2"/>
</dbReference>
<evidence type="ECO:0000256" key="9">
    <source>
        <dbReference type="ARBA" id="ARBA00023136"/>
    </source>
</evidence>
<evidence type="ECO:0000256" key="4">
    <source>
        <dbReference type="ARBA" id="ARBA00022475"/>
    </source>
</evidence>
<dbReference type="GO" id="GO:0005886">
    <property type="term" value="C:plasma membrane"/>
    <property type="evidence" value="ECO:0007669"/>
    <property type="project" value="UniProtKB-SubCell"/>
</dbReference>
<protein>
    <recommendedName>
        <fullName evidence="10">Type II secretion system protein K</fullName>
    </recommendedName>
</protein>
<evidence type="ECO:0000256" key="6">
    <source>
        <dbReference type="ARBA" id="ARBA00022692"/>
    </source>
</evidence>
<keyword evidence="9 10" id="KW-0472">Membrane</keyword>
<keyword evidence="4 10" id="KW-1003">Cell membrane</keyword>
<dbReference type="SUPFAM" id="SSF54523">
    <property type="entry name" value="Pili subunits"/>
    <property type="match status" value="1"/>
</dbReference>
<evidence type="ECO:0000256" key="5">
    <source>
        <dbReference type="ARBA" id="ARBA00022519"/>
    </source>
</evidence>
<comment type="subcellular location">
    <subcellularLocation>
        <location evidence="1 10">Cell inner membrane</location>
    </subcellularLocation>
</comment>
<dbReference type="Proteomes" id="UP000240996">
    <property type="component" value="Unassembled WGS sequence"/>
</dbReference>
<evidence type="ECO:0000313" key="13">
    <source>
        <dbReference type="EMBL" id="PTM46051.1"/>
    </source>
</evidence>